<feature type="region of interest" description="Disordered" evidence="1">
    <location>
        <begin position="134"/>
        <end position="157"/>
    </location>
</feature>
<dbReference type="SUPFAM" id="SSF82671">
    <property type="entry name" value="SEA domain"/>
    <property type="match status" value="1"/>
</dbReference>
<dbReference type="Gene3D" id="3.30.70.960">
    <property type="entry name" value="SEA domain"/>
    <property type="match status" value="1"/>
</dbReference>
<protein>
    <recommendedName>
        <fullName evidence="3">SEA domain-containing protein</fullName>
    </recommendedName>
</protein>
<evidence type="ECO:0000256" key="2">
    <source>
        <dbReference type="SAM" id="Phobius"/>
    </source>
</evidence>
<keyword evidence="2" id="KW-0472">Membrane</keyword>
<dbReference type="InterPro" id="IPR000082">
    <property type="entry name" value="SEA_dom"/>
</dbReference>
<gene>
    <name evidence="4" type="ORF">XELAEV_18019158mg</name>
</gene>
<evidence type="ECO:0000259" key="3">
    <source>
        <dbReference type="PROSITE" id="PS50024"/>
    </source>
</evidence>
<dbReference type="InterPro" id="IPR053311">
    <property type="entry name" value="Mucosal_Integrity_Assoc"/>
</dbReference>
<dbReference type="InterPro" id="IPR036364">
    <property type="entry name" value="SEA_dom_sf"/>
</dbReference>
<evidence type="ECO:0000313" key="4">
    <source>
        <dbReference type="EMBL" id="OCT90543.1"/>
    </source>
</evidence>
<evidence type="ECO:0000313" key="5">
    <source>
        <dbReference type="Proteomes" id="UP000694892"/>
    </source>
</evidence>
<proteinExistence type="predicted"/>
<dbReference type="Proteomes" id="UP000694892">
    <property type="component" value="Chromosome 3L"/>
</dbReference>
<sequence>MRHLILEPPANQPLIPLIHLAPLRHLTLEPRANQALNSLIHLAHLRHLTLEPPANQPLILLAQLAPLKHLTLEPPTNQPLILLIHLAPLRHFTLAPLTPTPVSAAPNTTGASISNPSTLPGTTVLPSITSISATTVSPTTSTRNPGQPPKRECQNSGKYDGTQCICLQDFFGTFCEFIKDKIELGKTLNVSRKLTVKVKDKDFKEEMKNKTSTTFKDFESEFNKTMAALFNGNREYKYVKINSLKNGSIDVDYDLILEIEYKQNINVSAQYNQLFETVMRKMENYTKNCTTNETNLCFQITSIANASDLSEDAICRERIPLGFQEFYTGVYSDGALVCMSDCYQQSSRYYDCYMGTCQIQNRTGPHCLCPNTDIYIYASEKCRGQMLKSAVYGGVGAAIAVLGVIIVSVGFLLFRSKKHKKKEAFANDQEDNWYNDDIDDEWRNQRGFSTINQGAANGNEGLRRNVCTRTLEHVLIDTHPMTNFDTVPGNCNGSYSSSNNGSFKTTLQNVDTTIKV</sequence>
<feature type="compositionally biased region" description="Polar residues" evidence="1">
    <location>
        <begin position="134"/>
        <end position="145"/>
    </location>
</feature>
<feature type="domain" description="SEA" evidence="3">
    <location>
        <begin position="184"/>
        <end position="299"/>
    </location>
</feature>
<dbReference type="PANTHER" id="PTHR37999:SF3">
    <property type="entry name" value="MUCIN-3B-LIKE"/>
    <property type="match status" value="1"/>
</dbReference>
<dbReference type="SMART" id="SM00200">
    <property type="entry name" value="SEA"/>
    <property type="match status" value="1"/>
</dbReference>
<evidence type="ECO:0000256" key="1">
    <source>
        <dbReference type="SAM" id="MobiDB-lite"/>
    </source>
</evidence>
<accession>A0A974HUG7</accession>
<dbReference type="OMA" id="FSTINQG"/>
<feature type="transmembrane region" description="Helical" evidence="2">
    <location>
        <begin position="390"/>
        <end position="414"/>
    </location>
</feature>
<keyword evidence="2" id="KW-1133">Transmembrane helix</keyword>
<organism evidence="4 5">
    <name type="scientific">Xenopus laevis</name>
    <name type="common">African clawed frog</name>
    <dbReference type="NCBI Taxonomy" id="8355"/>
    <lineage>
        <taxon>Eukaryota</taxon>
        <taxon>Metazoa</taxon>
        <taxon>Chordata</taxon>
        <taxon>Craniata</taxon>
        <taxon>Vertebrata</taxon>
        <taxon>Euteleostomi</taxon>
        <taxon>Amphibia</taxon>
        <taxon>Batrachia</taxon>
        <taxon>Anura</taxon>
        <taxon>Pipoidea</taxon>
        <taxon>Pipidae</taxon>
        <taxon>Xenopodinae</taxon>
        <taxon>Xenopus</taxon>
        <taxon>Xenopus</taxon>
    </lineage>
</organism>
<dbReference type="EMBL" id="CM004470">
    <property type="protein sequence ID" value="OCT90543.1"/>
    <property type="molecule type" value="Genomic_DNA"/>
</dbReference>
<keyword evidence="2" id="KW-0812">Transmembrane</keyword>
<name>A0A974HUG7_XENLA</name>
<reference evidence="5" key="1">
    <citation type="journal article" date="2016" name="Nature">
        <title>Genome evolution in the allotetraploid frog Xenopus laevis.</title>
        <authorList>
            <person name="Session A.M."/>
            <person name="Uno Y."/>
            <person name="Kwon T."/>
            <person name="Chapman J.A."/>
            <person name="Toyoda A."/>
            <person name="Takahashi S."/>
            <person name="Fukui A."/>
            <person name="Hikosaka A."/>
            <person name="Suzuki A."/>
            <person name="Kondo M."/>
            <person name="van Heeringen S.J."/>
            <person name="Quigley I."/>
            <person name="Heinz S."/>
            <person name="Ogino H."/>
            <person name="Ochi H."/>
            <person name="Hellsten U."/>
            <person name="Lyons J.B."/>
            <person name="Simakov O."/>
            <person name="Putnam N."/>
            <person name="Stites J."/>
            <person name="Kuroki Y."/>
            <person name="Tanaka T."/>
            <person name="Michiue T."/>
            <person name="Watanabe M."/>
            <person name="Bogdanovic O."/>
            <person name="Lister R."/>
            <person name="Georgiou G."/>
            <person name="Paranjpe S.S."/>
            <person name="van Kruijsbergen I."/>
            <person name="Shu S."/>
            <person name="Carlson J."/>
            <person name="Kinoshita T."/>
            <person name="Ohta Y."/>
            <person name="Mawaribuchi S."/>
            <person name="Jenkins J."/>
            <person name="Grimwood J."/>
            <person name="Schmutz J."/>
            <person name="Mitros T."/>
            <person name="Mozaffari S.V."/>
            <person name="Suzuki Y."/>
            <person name="Haramoto Y."/>
            <person name="Yamamoto T.S."/>
            <person name="Takagi C."/>
            <person name="Heald R."/>
            <person name="Miller K."/>
            <person name="Haudenschild C."/>
            <person name="Kitzman J."/>
            <person name="Nakayama T."/>
            <person name="Izutsu Y."/>
            <person name="Robert J."/>
            <person name="Fortriede J."/>
            <person name="Burns K."/>
            <person name="Lotay V."/>
            <person name="Karimi K."/>
            <person name="Yasuoka Y."/>
            <person name="Dichmann D.S."/>
            <person name="Flajnik M.F."/>
            <person name="Houston D.W."/>
            <person name="Shendure J."/>
            <person name="DuPasquier L."/>
            <person name="Vize P.D."/>
            <person name="Zorn A.M."/>
            <person name="Ito M."/>
            <person name="Marcotte E.M."/>
            <person name="Wallingford J.B."/>
            <person name="Ito Y."/>
            <person name="Asashima M."/>
            <person name="Ueno N."/>
            <person name="Matsuda Y."/>
            <person name="Veenstra G.J."/>
            <person name="Fujiyama A."/>
            <person name="Harland R.M."/>
            <person name="Taira M."/>
            <person name="Rokhsar D.S."/>
        </authorList>
    </citation>
    <scope>NUCLEOTIDE SEQUENCE [LARGE SCALE GENOMIC DNA]</scope>
    <source>
        <strain evidence="5">J</strain>
    </source>
</reference>
<dbReference type="AlphaFoldDB" id="A0A974HUG7"/>
<dbReference type="Pfam" id="PF01390">
    <property type="entry name" value="SEA"/>
    <property type="match status" value="1"/>
</dbReference>
<dbReference type="PROSITE" id="PS50024">
    <property type="entry name" value="SEA"/>
    <property type="match status" value="1"/>
</dbReference>
<dbReference type="PANTHER" id="PTHR37999">
    <property type="entry name" value="MUCIN-17"/>
    <property type="match status" value="1"/>
</dbReference>